<dbReference type="EMBL" id="CP015756">
    <property type="protein sequence ID" value="APC40354.1"/>
    <property type="molecule type" value="Genomic_DNA"/>
</dbReference>
<keyword evidence="4" id="KW-0648">Protein biosynthesis</keyword>
<evidence type="ECO:0000313" key="7">
    <source>
        <dbReference type="EMBL" id="APC40354.1"/>
    </source>
</evidence>
<dbReference type="GO" id="GO:0004816">
    <property type="term" value="F:asparagine-tRNA ligase activity"/>
    <property type="evidence" value="ECO:0007669"/>
    <property type="project" value="TreeGrafter"/>
</dbReference>
<evidence type="ECO:0000256" key="2">
    <source>
        <dbReference type="ARBA" id="ARBA00022741"/>
    </source>
</evidence>
<feature type="domain" description="Aminoacyl-transfer RNA synthetases class-II family profile" evidence="6">
    <location>
        <begin position="100"/>
        <end position="312"/>
    </location>
</feature>
<keyword evidence="1" id="KW-0436">Ligase</keyword>
<proteinExistence type="predicted"/>
<dbReference type="PANTHER" id="PTHR22594">
    <property type="entry name" value="ASPARTYL/LYSYL-TRNA SYNTHETASE"/>
    <property type="match status" value="1"/>
</dbReference>
<evidence type="ECO:0000259" key="6">
    <source>
        <dbReference type="PROSITE" id="PS50862"/>
    </source>
</evidence>
<dbReference type="STRING" id="1552.A7L45_09890"/>
<evidence type="ECO:0000256" key="4">
    <source>
        <dbReference type="ARBA" id="ARBA00022917"/>
    </source>
</evidence>
<keyword evidence="3" id="KW-0067">ATP-binding</keyword>
<dbReference type="GO" id="GO:0016740">
    <property type="term" value="F:transferase activity"/>
    <property type="evidence" value="ECO:0007669"/>
    <property type="project" value="UniProtKB-ARBA"/>
</dbReference>
<accession>A0A1J0GG60</accession>
<sequence>MTELIKAEKKLLDVAVAKIKNKKIKDILFVQQSVLKAVDEFMYKRRITRILPLMMSPITDTLNHSVEECEISYNNQTFNVMKSMIFHKQMTMLNADIDSLYIVSPNIRLEMATRGDSRHLFEFTQVDFEFKEKTMEDILKFIEEIITAIFKFVKENCIPELTRLGVGTDHLNITGPFKKYTTDEMQAKYGDDFEAEASKAATEPFFLTNHKREFYDAEDLDNLGTYRNYDLIWPLGFGEGLSGGEREFKLDRILLRMRELATDENAFRYYIELAKQGEIFKTAGAGFGVERITRFITQQPEISDVTLFCRKPGEQYIF</sequence>
<evidence type="ECO:0000256" key="5">
    <source>
        <dbReference type="ARBA" id="ARBA00023146"/>
    </source>
</evidence>
<dbReference type="NCBIfam" id="NF005054">
    <property type="entry name" value="PRK06462.1-4"/>
    <property type="match status" value="1"/>
</dbReference>
<dbReference type="InterPro" id="IPR004364">
    <property type="entry name" value="Aa-tRNA-synt_II"/>
</dbReference>
<dbReference type="Gene3D" id="3.30.930.10">
    <property type="entry name" value="Bira Bifunctional Protein, Domain 2"/>
    <property type="match status" value="1"/>
</dbReference>
<dbReference type="InterPro" id="IPR006195">
    <property type="entry name" value="aa-tRNA-synth_II"/>
</dbReference>
<evidence type="ECO:0000256" key="3">
    <source>
        <dbReference type="ARBA" id="ARBA00022840"/>
    </source>
</evidence>
<dbReference type="PANTHER" id="PTHR22594:SF48">
    <property type="entry name" value="ASPARAGINYL-TRNA SYNTHETASE-RELATED PROTEIN (N-TRUNCATION)"/>
    <property type="match status" value="1"/>
</dbReference>
<keyword evidence="5" id="KW-0030">Aminoacyl-tRNA synthetase</keyword>
<keyword evidence="2" id="KW-0547">Nucleotide-binding</keyword>
<dbReference type="KEGG" id="ceu:A7L45_09890"/>
<dbReference type="Proteomes" id="UP000182569">
    <property type="component" value="Chromosome"/>
</dbReference>
<keyword evidence="8" id="KW-1185">Reference proteome</keyword>
<gene>
    <name evidence="7" type="ORF">A7L45_09890</name>
</gene>
<evidence type="ECO:0000256" key="1">
    <source>
        <dbReference type="ARBA" id="ARBA00022598"/>
    </source>
</evidence>
<name>A0A1J0GG60_9CLOT</name>
<dbReference type="GO" id="GO:0005524">
    <property type="term" value="F:ATP binding"/>
    <property type="evidence" value="ECO:0007669"/>
    <property type="project" value="UniProtKB-KW"/>
</dbReference>
<dbReference type="SUPFAM" id="SSF55681">
    <property type="entry name" value="Class II aaRS and biotin synthetases"/>
    <property type="match status" value="1"/>
</dbReference>
<dbReference type="AlphaFoldDB" id="A0A1J0GG60"/>
<dbReference type="Pfam" id="PF00152">
    <property type="entry name" value="tRNA-synt_2"/>
    <property type="match status" value="1"/>
</dbReference>
<dbReference type="OrthoDB" id="9762036at2"/>
<dbReference type="PROSITE" id="PS50862">
    <property type="entry name" value="AA_TRNA_LIGASE_II"/>
    <property type="match status" value="1"/>
</dbReference>
<dbReference type="GO" id="GO:0006421">
    <property type="term" value="P:asparaginyl-tRNA aminoacylation"/>
    <property type="evidence" value="ECO:0007669"/>
    <property type="project" value="TreeGrafter"/>
</dbReference>
<evidence type="ECO:0000313" key="8">
    <source>
        <dbReference type="Proteomes" id="UP000182569"/>
    </source>
</evidence>
<protein>
    <recommendedName>
        <fullName evidence="6">Aminoacyl-transfer RNA synthetases class-II family profile domain-containing protein</fullName>
    </recommendedName>
</protein>
<dbReference type="GO" id="GO:0140096">
    <property type="term" value="F:catalytic activity, acting on a protein"/>
    <property type="evidence" value="ECO:0007669"/>
    <property type="project" value="UniProtKB-ARBA"/>
</dbReference>
<organism evidence="7 8">
    <name type="scientific">Clostridium estertheticum subsp. estertheticum</name>
    <dbReference type="NCBI Taxonomy" id="1552"/>
    <lineage>
        <taxon>Bacteria</taxon>
        <taxon>Bacillati</taxon>
        <taxon>Bacillota</taxon>
        <taxon>Clostridia</taxon>
        <taxon>Eubacteriales</taxon>
        <taxon>Clostridiaceae</taxon>
        <taxon>Clostridium</taxon>
    </lineage>
</organism>
<dbReference type="RefSeq" id="WP_071612644.1">
    <property type="nucleotide sequence ID" value="NZ_CP015756.1"/>
</dbReference>
<dbReference type="InterPro" id="IPR045864">
    <property type="entry name" value="aa-tRNA-synth_II/BPL/LPL"/>
</dbReference>
<reference evidence="8" key="1">
    <citation type="journal article" date="2016" name="Front. Microbiol.">
        <title>Complete Genome Sequence of Clostridium estertheticum DSM 8809, a Microbe Identified in Spoiled Vacuum Packed Beef.</title>
        <authorList>
            <person name="Yu Z."/>
            <person name="Gunn L."/>
            <person name="Brennan E."/>
            <person name="Reid R."/>
            <person name="Wall P.G."/>
            <person name="Gaora O.P."/>
            <person name="Hurley D."/>
            <person name="Bolton D."/>
            <person name="Fanning S."/>
        </authorList>
    </citation>
    <scope>NUCLEOTIDE SEQUENCE [LARGE SCALE GENOMIC DNA]</scope>
    <source>
        <strain evidence="8">DSM 8809</strain>
    </source>
</reference>